<name>A0A9P4URE2_9PEZI</name>
<evidence type="ECO:0000313" key="2">
    <source>
        <dbReference type="Proteomes" id="UP000799441"/>
    </source>
</evidence>
<dbReference type="AlphaFoldDB" id="A0A9P4URE2"/>
<dbReference type="Proteomes" id="UP000799441">
    <property type="component" value="Unassembled WGS sequence"/>
</dbReference>
<dbReference type="EMBL" id="MU003767">
    <property type="protein sequence ID" value="KAF2725532.1"/>
    <property type="molecule type" value="Genomic_DNA"/>
</dbReference>
<accession>A0A9P4URE2</accession>
<evidence type="ECO:0000313" key="1">
    <source>
        <dbReference type="EMBL" id="KAF2725532.1"/>
    </source>
</evidence>
<organism evidence="1 2">
    <name type="scientific">Polychaeton citri CBS 116435</name>
    <dbReference type="NCBI Taxonomy" id="1314669"/>
    <lineage>
        <taxon>Eukaryota</taxon>
        <taxon>Fungi</taxon>
        <taxon>Dikarya</taxon>
        <taxon>Ascomycota</taxon>
        <taxon>Pezizomycotina</taxon>
        <taxon>Dothideomycetes</taxon>
        <taxon>Dothideomycetidae</taxon>
        <taxon>Capnodiales</taxon>
        <taxon>Capnodiaceae</taxon>
        <taxon>Polychaeton</taxon>
    </lineage>
</organism>
<gene>
    <name evidence="1" type="ORF">K431DRAFT_79712</name>
</gene>
<dbReference type="OrthoDB" id="3912079at2759"/>
<comment type="caution">
    <text evidence="1">The sequence shown here is derived from an EMBL/GenBank/DDBJ whole genome shotgun (WGS) entry which is preliminary data.</text>
</comment>
<sequence>MADTNSTFLIDAKEGVQKYRVKHETIKAAAGGDILMAWSLLSIAPRTEELPPFPFQIYLTKNVHNTEGDLSFAIKFLKYVEQHSPRSGDFSIEPWQIRLDIYTAVQPSVIASIHHALLEKDHRKRHSQQPCLVSRWGPGPDAPYTFSWRNTIIVIDSDDWQNIGPIVVQCKPSESIVRGGGDGEGCFKYHPPDMIAYRTGSMEKMVDIMRSLWDMAGGTWKERDMKRRNDGGSSPVLYPAMDPAAHQDQDENLAPLLDEPEAGRQITHNSYHPHIFPYRAKTFKELFDCQADSMPRTTCETTFSDCSGIEVTSVWDVRYGKIRPAYSITLYVEDGQLPYSDRWIWFRSNLVYKGEPKRLTYKLVERPWCLDIVRGIPDVSVAFAHHEAETIRRSPTRVNNFKQVVEMMLQKATSQALPKELLDLITDEALPRPLPDYKEFPPFHRSFPHEKYSRHNCFLYAGTSSSSHGPFMVNSLLHEVVPNEPSHSTCLRVDFMSTWVGTAKLLAVASIDDPTSEPY</sequence>
<proteinExistence type="predicted"/>
<protein>
    <submittedName>
        <fullName evidence="1">Uncharacterized protein</fullName>
    </submittedName>
</protein>
<keyword evidence="2" id="KW-1185">Reference proteome</keyword>
<reference evidence="1" key="1">
    <citation type="journal article" date="2020" name="Stud. Mycol.">
        <title>101 Dothideomycetes genomes: a test case for predicting lifestyles and emergence of pathogens.</title>
        <authorList>
            <person name="Haridas S."/>
            <person name="Albert R."/>
            <person name="Binder M."/>
            <person name="Bloem J."/>
            <person name="Labutti K."/>
            <person name="Salamov A."/>
            <person name="Andreopoulos B."/>
            <person name="Baker S."/>
            <person name="Barry K."/>
            <person name="Bills G."/>
            <person name="Bluhm B."/>
            <person name="Cannon C."/>
            <person name="Castanera R."/>
            <person name="Culley D."/>
            <person name="Daum C."/>
            <person name="Ezra D."/>
            <person name="Gonzalez J."/>
            <person name="Henrissat B."/>
            <person name="Kuo A."/>
            <person name="Liang C."/>
            <person name="Lipzen A."/>
            <person name="Lutzoni F."/>
            <person name="Magnuson J."/>
            <person name="Mondo S."/>
            <person name="Nolan M."/>
            <person name="Ohm R."/>
            <person name="Pangilinan J."/>
            <person name="Park H.-J."/>
            <person name="Ramirez L."/>
            <person name="Alfaro M."/>
            <person name="Sun H."/>
            <person name="Tritt A."/>
            <person name="Yoshinaga Y."/>
            <person name="Zwiers L.-H."/>
            <person name="Turgeon B."/>
            <person name="Goodwin S."/>
            <person name="Spatafora J."/>
            <person name="Crous P."/>
            <person name="Grigoriev I."/>
        </authorList>
    </citation>
    <scope>NUCLEOTIDE SEQUENCE</scope>
    <source>
        <strain evidence="1">CBS 116435</strain>
    </source>
</reference>